<sequence>MVCTISAEDPPSRRKTHHLGGRPTTSAEKGRGGAWDAGAVSDGANEHSSPTARTTAATDAVIPLPSNRPAARFYRGGRRITDFRGEPAADDFEPEDWVGSVTPVRGESPSGMTVLADGTLLAGAIAGDPVHWLGPAHVAAFGTDPMLLVKLLDAGQRLPVHAHPDRAWAAAHLGAAHGKTEAWYVLSAGEVHLGLARDLGAIELAGIVDRQDAAALLAAMHRLTVAPGDIVHVPAGVLHAIGEGILLVELQEPEDLSILAEWDGFAIDGAAGGHLGVGFAEALTAVENTARTRADVEALVHRAGTDTPLLPADADAFFRIERHLVRGPVELAPGFAILVVLGGEVGIRSGESGTQLLPRGSTALLPHATGSVTLDGAGELLACRPPAPR</sequence>
<dbReference type="Gene3D" id="2.60.120.10">
    <property type="entry name" value="Jelly Rolls"/>
    <property type="match status" value="2"/>
</dbReference>
<dbReference type="Proteomes" id="UP001500596">
    <property type="component" value="Unassembled WGS sequence"/>
</dbReference>
<evidence type="ECO:0000313" key="5">
    <source>
        <dbReference type="Proteomes" id="UP001500596"/>
    </source>
</evidence>
<dbReference type="InterPro" id="IPR051804">
    <property type="entry name" value="Carb_Metab_Reg_Kinase/Isom"/>
</dbReference>
<dbReference type="GO" id="GO:0016853">
    <property type="term" value="F:isomerase activity"/>
    <property type="evidence" value="ECO:0007669"/>
    <property type="project" value="UniProtKB-KW"/>
</dbReference>
<reference evidence="4 5" key="1">
    <citation type="journal article" date="2019" name="Int. J. Syst. Evol. Microbiol.">
        <title>The Global Catalogue of Microorganisms (GCM) 10K type strain sequencing project: providing services to taxonomists for standard genome sequencing and annotation.</title>
        <authorList>
            <consortium name="The Broad Institute Genomics Platform"/>
            <consortium name="The Broad Institute Genome Sequencing Center for Infectious Disease"/>
            <person name="Wu L."/>
            <person name="Ma J."/>
        </authorList>
    </citation>
    <scope>NUCLEOTIDE SEQUENCE [LARGE SCALE GENOMIC DNA]</scope>
    <source>
        <strain evidence="4 5">JCM 15575</strain>
    </source>
</reference>
<dbReference type="InterPro" id="IPR014710">
    <property type="entry name" value="RmlC-like_jellyroll"/>
</dbReference>
<keyword evidence="2" id="KW-0862">Zinc</keyword>
<comment type="caution">
    <text evidence="4">The sequence shown here is derived from an EMBL/GenBank/DDBJ whole genome shotgun (WGS) entry which is preliminary data.</text>
</comment>
<feature type="compositionally biased region" description="Polar residues" evidence="3">
    <location>
        <begin position="46"/>
        <end position="55"/>
    </location>
</feature>
<protein>
    <submittedName>
        <fullName evidence="4">Class I mannose-6-phosphate isomerase</fullName>
    </submittedName>
</protein>
<keyword evidence="1" id="KW-0479">Metal-binding</keyword>
<dbReference type="PANTHER" id="PTHR42742">
    <property type="entry name" value="TRANSCRIPTIONAL REPRESSOR MPRA"/>
    <property type="match status" value="1"/>
</dbReference>
<evidence type="ECO:0000256" key="1">
    <source>
        <dbReference type="ARBA" id="ARBA00022723"/>
    </source>
</evidence>
<evidence type="ECO:0000256" key="2">
    <source>
        <dbReference type="ARBA" id="ARBA00022833"/>
    </source>
</evidence>
<name>A0ABN2G1Q0_9MICO</name>
<feature type="region of interest" description="Disordered" evidence="3">
    <location>
        <begin position="1"/>
        <end position="55"/>
    </location>
</feature>
<evidence type="ECO:0000313" key="4">
    <source>
        <dbReference type="EMBL" id="GAA1663848.1"/>
    </source>
</evidence>
<proteinExistence type="predicted"/>
<dbReference type="InterPro" id="IPR011051">
    <property type="entry name" value="RmlC_Cupin_sf"/>
</dbReference>
<gene>
    <name evidence="4" type="ORF">GCM10009807_04960</name>
</gene>
<organism evidence="4 5">
    <name type="scientific">Microbacterium lacus</name>
    <dbReference type="NCBI Taxonomy" id="415217"/>
    <lineage>
        <taxon>Bacteria</taxon>
        <taxon>Bacillati</taxon>
        <taxon>Actinomycetota</taxon>
        <taxon>Actinomycetes</taxon>
        <taxon>Micrococcales</taxon>
        <taxon>Microbacteriaceae</taxon>
        <taxon>Microbacterium</taxon>
    </lineage>
</organism>
<dbReference type="EMBL" id="BAAAPK010000001">
    <property type="protein sequence ID" value="GAA1663848.1"/>
    <property type="molecule type" value="Genomic_DNA"/>
</dbReference>
<dbReference type="PANTHER" id="PTHR42742:SF3">
    <property type="entry name" value="FRUCTOKINASE"/>
    <property type="match status" value="1"/>
</dbReference>
<keyword evidence="5" id="KW-1185">Reference proteome</keyword>
<dbReference type="SUPFAM" id="SSF51182">
    <property type="entry name" value="RmlC-like cupins"/>
    <property type="match status" value="1"/>
</dbReference>
<keyword evidence="4" id="KW-0413">Isomerase</keyword>
<accession>A0ABN2G1Q0</accession>
<evidence type="ECO:0000256" key="3">
    <source>
        <dbReference type="SAM" id="MobiDB-lite"/>
    </source>
</evidence>